<organism evidence="2 3">
    <name type="scientific">Trypanosoma cruzi</name>
    <dbReference type="NCBI Taxonomy" id="5693"/>
    <lineage>
        <taxon>Eukaryota</taxon>
        <taxon>Discoba</taxon>
        <taxon>Euglenozoa</taxon>
        <taxon>Kinetoplastea</taxon>
        <taxon>Metakinetoplastina</taxon>
        <taxon>Trypanosomatida</taxon>
        <taxon>Trypanosomatidae</taxon>
        <taxon>Trypanosoma</taxon>
        <taxon>Schizotrypanum</taxon>
    </lineage>
</organism>
<feature type="compositionally biased region" description="Polar residues" evidence="1">
    <location>
        <begin position="50"/>
        <end position="60"/>
    </location>
</feature>
<feature type="region of interest" description="Disordered" evidence="1">
    <location>
        <begin position="326"/>
        <end position="453"/>
    </location>
</feature>
<dbReference type="VEuPathDB" id="TriTrypDB:TcYC6_0025230"/>
<dbReference type="VEuPathDB" id="TriTrypDB:TcG_03724"/>
<feature type="compositionally biased region" description="Basic and acidic residues" evidence="1">
    <location>
        <begin position="31"/>
        <end position="43"/>
    </location>
</feature>
<feature type="compositionally biased region" description="Polar residues" evidence="1">
    <location>
        <begin position="329"/>
        <end position="338"/>
    </location>
</feature>
<dbReference type="Proteomes" id="UP000246121">
    <property type="component" value="Unassembled WGS sequence"/>
</dbReference>
<gene>
    <name evidence="2" type="ORF">C4B63_38g80</name>
</gene>
<feature type="compositionally biased region" description="Basic and acidic residues" evidence="1">
    <location>
        <begin position="433"/>
        <end position="442"/>
    </location>
</feature>
<dbReference type="VEuPathDB" id="TriTrypDB:C3747_148g103"/>
<feature type="compositionally biased region" description="Polar residues" evidence="1">
    <location>
        <begin position="422"/>
        <end position="432"/>
    </location>
</feature>
<feature type="compositionally biased region" description="Low complexity" evidence="1">
    <location>
        <begin position="1"/>
        <end position="13"/>
    </location>
</feature>
<proteinExistence type="predicted"/>
<dbReference type="AlphaFoldDB" id="A0A2V2V772"/>
<dbReference type="VEuPathDB" id="TriTrypDB:TcCLB.510579.14"/>
<dbReference type="VEuPathDB" id="TriTrypDB:TcBrA4_0053860"/>
<name>A0A2V2V772_TRYCR</name>
<protein>
    <submittedName>
        <fullName evidence="2">Uncharacterized protein</fullName>
    </submittedName>
</protein>
<dbReference type="VEuPathDB" id="TriTrypDB:TcCLB.510241.124"/>
<evidence type="ECO:0000256" key="1">
    <source>
        <dbReference type="SAM" id="MobiDB-lite"/>
    </source>
</evidence>
<feature type="compositionally biased region" description="Low complexity" evidence="1">
    <location>
        <begin position="401"/>
        <end position="420"/>
    </location>
</feature>
<accession>A0A2V2V772</accession>
<dbReference type="VEuPathDB" id="TriTrypDB:BCY84_19937"/>
<dbReference type="VEuPathDB" id="TriTrypDB:TCDM_05681"/>
<feature type="region of interest" description="Disordered" evidence="1">
    <location>
        <begin position="1"/>
        <end position="98"/>
    </location>
</feature>
<dbReference type="VEuPathDB" id="TriTrypDB:TCSYLVIO_007179"/>
<feature type="compositionally biased region" description="Polar residues" evidence="1">
    <location>
        <begin position="444"/>
        <end position="453"/>
    </location>
</feature>
<comment type="caution">
    <text evidence="2">The sequence shown here is derived from an EMBL/GenBank/DDBJ whole genome shotgun (WGS) entry which is preliminary data.</text>
</comment>
<dbReference type="VEuPathDB" id="TriTrypDB:ECC02_005319"/>
<evidence type="ECO:0000313" key="3">
    <source>
        <dbReference type="Proteomes" id="UP000246121"/>
    </source>
</evidence>
<reference evidence="2 3" key="1">
    <citation type="journal article" date="2018" name="Microb. Genom.">
        <title>Expanding an expanded genome: long-read sequencing of Trypanosoma cruzi.</title>
        <authorList>
            <person name="Berna L."/>
            <person name="Rodriguez M."/>
            <person name="Chiribao M.L."/>
            <person name="Parodi-Talice A."/>
            <person name="Pita S."/>
            <person name="Rijo G."/>
            <person name="Alvarez-Valin F."/>
            <person name="Robello C."/>
        </authorList>
    </citation>
    <scope>NUCLEOTIDE SEQUENCE [LARGE SCALE GENOMIC DNA]</scope>
    <source>
        <strain evidence="2 3">Dm28c</strain>
    </source>
</reference>
<dbReference type="VEuPathDB" id="TriTrypDB:C4B63_38g80"/>
<dbReference type="VEuPathDB" id="TriTrypDB:TcCL_NonESM06593"/>
<dbReference type="OrthoDB" id="246014at2759"/>
<evidence type="ECO:0000313" key="2">
    <source>
        <dbReference type="EMBL" id="PWU92355.1"/>
    </source>
</evidence>
<dbReference type="VEuPathDB" id="TriTrypDB:Tc_MARK_5895"/>
<dbReference type="EMBL" id="PRFA01000038">
    <property type="protein sequence ID" value="PWU92355.1"/>
    <property type="molecule type" value="Genomic_DNA"/>
</dbReference>
<sequence>MERASQRSSARSSKVNAVKGGRSSPSAASRSRADSLKGNRWDNGKPQASRPASNASNGCAKNSPRGDLDGGSQRNLNGLAQGRGKNGARRSSQRPKEISREELLSLLFRKPQLKEMRPEMHRLDLSQRDDLRFLYEMQHRVDPELVPVRNRMYRANWKQMHQSHIFDAEPASKPQASAKPVKKNDDGLGSIARFVLCSEERNASPVRGRRHGNYSAGRTTLRLFDGNSKESELRAASQTPRTGVRRVGLKPADKLGANLQSRDLLCEVGASRHGVRTMEAVKMFESTQPKLTLPPQKLSRRFAHPARSFSASDNDIFGVRKRRERMMQRASSCTSARTTEPYGSEDLEGSTRHRQSSLDSTSVIDEKRSNHSTIQSKNVPFGEEEPRNGGTPTRHQKSRRGGSLASRSSSVAPSPSVRSWSHPRSTRGSNSEMLRRHNDVIGKQRNNTSATTVSSKISVLSEGGEYSASLFPTPRVRTGRARVPGHSITKSNIVFGDLNLVNSPRHVQRRIR</sequence>